<evidence type="ECO:0000256" key="1">
    <source>
        <dbReference type="ARBA" id="ARBA00022490"/>
    </source>
</evidence>
<dbReference type="EMBL" id="JH711574">
    <property type="protein sequence ID" value="EIW85474.1"/>
    <property type="molecule type" value="Genomic_DNA"/>
</dbReference>
<keyword evidence="6" id="KW-1185">Reference proteome</keyword>
<evidence type="ECO:0000256" key="3">
    <source>
        <dbReference type="RuleBase" id="RU369002"/>
    </source>
</evidence>
<evidence type="ECO:0000259" key="4">
    <source>
        <dbReference type="PROSITE" id="PS50177"/>
    </source>
</evidence>
<comment type="subcellular location">
    <subcellularLocation>
        <location evidence="3">Cytoplasm</location>
    </subcellularLocation>
    <subcellularLocation>
        <location evidence="3">Nucleus</location>
    </subcellularLocation>
</comment>
<dbReference type="PANTHER" id="PTHR12612">
    <property type="entry name" value="NUCLEAR TRANSPORT FACTOR 2"/>
    <property type="match status" value="1"/>
</dbReference>
<accession>A0A5M3N372</accession>
<dbReference type="InterPro" id="IPR002075">
    <property type="entry name" value="NTF2_dom"/>
</dbReference>
<organism evidence="5 6">
    <name type="scientific">Coniophora puteana (strain RWD-64-598)</name>
    <name type="common">Brown rot fungus</name>
    <dbReference type="NCBI Taxonomy" id="741705"/>
    <lineage>
        <taxon>Eukaryota</taxon>
        <taxon>Fungi</taxon>
        <taxon>Dikarya</taxon>
        <taxon>Basidiomycota</taxon>
        <taxon>Agaricomycotina</taxon>
        <taxon>Agaricomycetes</taxon>
        <taxon>Agaricomycetidae</taxon>
        <taxon>Boletales</taxon>
        <taxon>Coniophorineae</taxon>
        <taxon>Coniophoraceae</taxon>
        <taxon>Coniophora</taxon>
    </lineage>
</organism>
<gene>
    <name evidence="5" type="ORF">CONPUDRAFT_98565</name>
</gene>
<dbReference type="Proteomes" id="UP000053558">
    <property type="component" value="Unassembled WGS sequence"/>
</dbReference>
<dbReference type="GO" id="GO:0051028">
    <property type="term" value="P:mRNA transport"/>
    <property type="evidence" value="ECO:0007669"/>
    <property type="project" value="UniProtKB-UniRule"/>
</dbReference>
<protein>
    <recommendedName>
        <fullName evidence="2 3">Nuclear transport factor 2</fullName>
        <shortName evidence="3">NTF-2</shortName>
    </recommendedName>
</protein>
<keyword evidence="3" id="KW-0653">Protein transport</keyword>
<dbReference type="GO" id="GO:0005635">
    <property type="term" value="C:nuclear envelope"/>
    <property type="evidence" value="ECO:0007669"/>
    <property type="project" value="UniProtKB-ARBA"/>
</dbReference>
<keyword evidence="3" id="KW-0539">Nucleus</keyword>
<keyword evidence="1 3" id="KW-0963">Cytoplasm</keyword>
<proteinExistence type="predicted"/>
<name>A0A5M3N372_CONPW</name>
<dbReference type="SUPFAM" id="SSF54427">
    <property type="entry name" value="NTF2-like"/>
    <property type="match status" value="1"/>
</dbReference>
<dbReference type="FunFam" id="3.10.450.50:FF:000005">
    <property type="entry name" value="Nuclear transport factor 2"/>
    <property type="match status" value="1"/>
</dbReference>
<dbReference type="RefSeq" id="XP_007764949.1">
    <property type="nucleotide sequence ID" value="XM_007766759.1"/>
</dbReference>
<reference evidence="6" key="1">
    <citation type="journal article" date="2012" name="Science">
        <title>The Paleozoic origin of enzymatic lignin decomposition reconstructed from 31 fungal genomes.</title>
        <authorList>
            <person name="Floudas D."/>
            <person name="Binder M."/>
            <person name="Riley R."/>
            <person name="Barry K."/>
            <person name="Blanchette R.A."/>
            <person name="Henrissat B."/>
            <person name="Martinez A.T."/>
            <person name="Otillar R."/>
            <person name="Spatafora J.W."/>
            <person name="Yadav J.S."/>
            <person name="Aerts A."/>
            <person name="Benoit I."/>
            <person name="Boyd A."/>
            <person name="Carlson A."/>
            <person name="Copeland A."/>
            <person name="Coutinho P.M."/>
            <person name="de Vries R.P."/>
            <person name="Ferreira P."/>
            <person name="Findley K."/>
            <person name="Foster B."/>
            <person name="Gaskell J."/>
            <person name="Glotzer D."/>
            <person name="Gorecki P."/>
            <person name="Heitman J."/>
            <person name="Hesse C."/>
            <person name="Hori C."/>
            <person name="Igarashi K."/>
            <person name="Jurgens J.A."/>
            <person name="Kallen N."/>
            <person name="Kersten P."/>
            <person name="Kohler A."/>
            <person name="Kuees U."/>
            <person name="Kumar T.K.A."/>
            <person name="Kuo A."/>
            <person name="LaButti K."/>
            <person name="Larrondo L.F."/>
            <person name="Lindquist E."/>
            <person name="Ling A."/>
            <person name="Lombard V."/>
            <person name="Lucas S."/>
            <person name="Lundell T."/>
            <person name="Martin R."/>
            <person name="McLaughlin D.J."/>
            <person name="Morgenstern I."/>
            <person name="Morin E."/>
            <person name="Murat C."/>
            <person name="Nagy L.G."/>
            <person name="Nolan M."/>
            <person name="Ohm R.A."/>
            <person name="Patyshakuliyeva A."/>
            <person name="Rokas A."/>
            <person name="Ruiz-Duenas F.J."/>
            <person name="Sabat G."/>
            <person name="Salamov A."/>
            <person name="Samejima M."/>
            <person name="Schmutz J."/>
            <person name="Slot J.C."/>
            <person name="St John F."/>
            <person name="Stenlid J."/>
            <person name="Sun H."/>
            <person name="Sun S."/>
            <person name="Syed K."/>
            <person name="Tsang A."/>
            <person name="Wiebenga A."/>
            <person name="Young D."/>
            <person name="Pisabarro A."/>
            <person name="Eastwood D.C."/>
            <person name="Martin F."/>
            <person name="Cullen D."/>
            <person name="Grigoriev I.V."/>
            <person name="Hibbett D.S."/>
        </authorList>
    </citation>
    <scope>NUCLEOTIDE SEQUENCE [LARGE SCALE GENOMIC DNA]</scope>
    <source>
        <strain evidence="6">RWD-64-598 SS2</strain>
    </source>
</reference>
<dbReference type="GeneID" id="19211884"/>
<evidence type="ECO:0000313" key="6">
    <source>
        <dbReference type="Proteomes" id="UP000053558"/>
    </source>
</evidence>
<evidence type="ECO:0000313" key="5">
    <source>
        <dbReference type="EMBL" id="EIW85474.1"/>
    </source>
</evidence>
<dbReference type="GO" id="GO:0006606">
    <property type="term" value="P:protein import into nucleus"/>
    <property type="evidence" value="ECO:0007669"/>
    <property type="project" value="UniProtKB-ARBA"/>
</dbReference>
<dbReference type="Pfam" id="PF02136">
    <property type="entry name" value="NTF2"/>
    <property type="match status" value="1"/>
</dbReference>
<keyword evidence="3" id="KW-0813">Transport</keyword>
<dbReference type="GO" id="GO:0005737">
    <property type="term" value="C:cytoplasm"/>
    <property type="evidence" value="ECO:0007669"/>
    <property type="project" value="UniProtKB-SubCell"/>
</dbReference>
<dbReference type="PROSITE" id="PS50177">
    <property type="entry name" value="NTF2_DOMAIN"/>
    <property type="match status" value="1"/>
</dbReference>
<feature type="domain" description="NTF2" evidence="4">
    <location>
        <begin position="7"/>
        <end position="122"/>
    </location>
</feature>
<dbReference type="InterPro" id="IPR018222">
    <property type="entry name" value="Nuclear_transport_factor_2_euk"/>
</dbReference>
<comment type="caution">
    <text evidence="5">The sequence shown here is derived from an EMBL/GenBank/DDBJ whole genome shotgun (WGS) entry which is preliminary data.</text>
</comment>
<dbReference type="Gene3D" id="3.10.450.50">
    <property type="match status" value="1"/>
</dbReference>
<sequence length="125" mass="14258">MADFKAVGKQFTEFYYQTFDSSRAGLKDLYRPNSMLTWESKEIVGAESIVEHLQNLPFQSVVHKITTIDAQPSSEDGRNILVSITGQLVVDEDIEHPLPFSQVFQLVQQAGSYFVFNDMFRLNYG</sequence>
<dbReference type="CDD" id="cd00780">
    <property type="entry name" value="NTF2"/>
    <property type="match status" value="1"/>
</dbReference>
<dbReference type="OrthoDB" id="6507044at2759"/>
<dbReference type="InterPro" id="IPR045875">
    <property type="entry name" value="NTF2"/>
</dbReference>
<comment type="function">
    <text evidence="3">Has a role in nuclear-cytoplasmic transport of proteins and mRNAs.</text>
</comment>
<dbReference type="OMA" id="QFVEYYY"/>
<dbReference type="AlphaFoldDB" id="A0A5M3N372"/>
<evidence type="ECO:0000256" key="2">
    <source>
        <dbReference type="ARBA" id="ARBA00026247"/>
    </source>
</evidence>
<dbReference type="KEGG" id="cput:CONPUDRAFT_98565"/>
<dbReference type="InterPro" id="IPR032710">
    <property type="entry name" value="NTF2-like_dom_sf"/>
</dbReference>